<gene>
    <name evidence="1" type="ORF">GCM10010987_71610</name>
</gene>
<proteinExistence type="predicted"/>
<accession>A0AA87WFV7</accession>
<evidence type="ECO:0000313" key="1">
    <source>
        <dbReference type="EMBL" id="GGI32880.1"/>
    </source>
</evidence>
<name>A0AA87WFV7_9BRAD</name>
<reference evidence="1" key="1">
    <citation type="journal article" date="2014" name="Int. J. Syst. Evol. Microbiol.">
        <title>Complete genome sequence of Corynebacterium casei LMG S-19264T (=DSM 44701T), isolated from a smear-ripened cheese.</title>
        <authorList>
            <consortium name="US DOE Joint Genome Institute (JGI-PGF)"/>
            <person name="Walter F."/>
            <person name="Albersmeier A."/>
            <person name="Kalinowski J."/>
            <person name="Ruckert C."/>
        </authorList>
    </citation>
    <scope>NUCLEOTIDE SEQUENCE</scope>
    <source>
        <strain evidence="1">CGMCC 1.15034</strain>
    </source>
</reference>
<evidence type="ECO:0000313" key="2">
    <source>
        <dbReference type="Proteomes" id="UP000625079"/>
    </source>
</evidence>
<dbReference type="EMBL" id="BMHC01000027">
    <property type="protein sequence ID" value="GGI32880.1"/>
    <property type="molecule type" value="Genomic_DNA"/>
</dbReference>
<protein>
    <submittedName>
        <fullName evidence="1">Uncharacterized protein</fullName>
    </submittedName>
</protein>
<dbReference type="AlphaFoldDB" id="A0AA87WFV7"/>
<organism evidence="1 2">
    <name type="scientific">Bradyrhizobium guangdongense</name>
    <dbReference type="NCBI Taxonomy" id="1325090"/>
    <lineage>
        <taxon>Bacteria</taxon>
        <taxon>Pseudomonadati</taxon>
        <taxon>Pseudomonadota</taxon>
        <taxon>Alphaproteobacteria</taxon>
        <taxon>Hyphomicrobiales</taxon>
        <taxon>Nitrobacteraceae</taxon>
        <taxon>Bradyrhizobium</taxon>
    </lineage>
</organism>
<sequence>MASSLSIPFRGEIAMAKPPVSRDAFRGLFAFYAAKAHHDHKAEGEECLLRLFGSAEYIPDRLLQQWSEAADLVGPEIVGTVVEPRAHELASGGARYDHASDFLHAILRDLGRKLQ</sequence>
<reference evidence="1" key="2">
    <citation type="submission" date="2022-12" db="EMBL/GenBank/DDBJ databases">
        <authorList>
            <person name="Sun Q."/>
            <person name="Zhou Y."/>
        </authorList>
    </citation>
    <scope>NUCLEOTIDE SEQUENCE</scope>
    <source>
        <strain evidence="1">CGMCC 1.15034</strain>
    </source>
</reference>
<dbReference type="Proteomes" id="UP000625079">
    <property type="component" value="Unassembled WGS sequence"/>
</dbReference>
<comment type="caution">
    <text evidence="1">The sequence shown here is derived from an EMBL/GenBank/DDBJ whole genome shotgun (WGS) entry which is preliminary data.</text>
</comment>